<keyword evidence="4" id="KW-1185">Reference proteome</keyword>
<protein>
    <submittedName>
        <fullName evidence="3">Uncharacterized protein</fullName>
    </submittedName>
</protein>
<name>A0ABW4YUZ4_9HYPH</name>
<feature type="chain" id="PRO_5045419239" evidence="2">
    <location>
        <begin position="42"/>
        <end position="232"/>
    </location>
</feature>
<gene>
    <name evidence="3" type="ORF">ACFSNC_06065</name>
</gene>
<accession>A0ABW4YUZ4</accession>
<feature type="compositionally biased region" description="Polar residues" evidence="1">
    <location>
        <begin position="135"/>
        <end position="150"/>
    </location>
</feature>
<comment type="caution">
    <text evidence="3">The sequence shown here is derived from an EMBL/GenBank/DDBJ whole genome shotgun (WGS) entry which is preliminary data.</text>
</comment>
<reference evidence="4" key="1">
    <citation type="journal article" date="2019" name="Int. J. Syst. Evol. Microbiol.">
        <title>The Global Catalogue of Microorganisms (GCM) 10K type strain sequencing project: providing services to taxonomists for standard genome sequencing and annotation.</title>
        <authorList>
            <consortium name="The Broad Institute Genomics Platform"/>
            <consortium name="The Broad Institute Genome Sequencing Center for Infectious Disease"/>
            <person name="Wu L."/>
            <person name="Ma J."/>
        </authorList>
    </citation>
    <scope>NUCLEOTIDE SEQUENCE [LARGE SCALE GENOMIC DNA]</scope>
    <source>
        <strain evidence="4">CCM 7435</strain>
    </source>
</reference>
<feature type="region of interest" description="Disordered" evidence="1">
    <location>
        <begin position="132"/>
        <end position="232"/>
    </location>
</feature>
<evidence type="ECO:0000313" key="3">
    <source>
        <dbReference type="EMBL" id="MFD2139954.1"/>
    </source>
</evidence>
<evidence type="ECO:0000313" key="4">
    <source>
        <dbReference type="Proteomes" id="UP001597299"/>
    </source>
</evidence>
<evidence type="ECO:0000256" key="1">
    <source>
        <dbReference type="SAM" id="MobiDB-lite"/>
    </source>
</evidence>
<dbReference type="EMBL" id="JBHUHD010000001">
    <property type="protein sequence ID" value="MFD2139954.1"/>
    <property type="molecule type" value="Genomic_DNA"/>
</dbReference>
<evidence type="ECO:0000256" key="2">
    <source>
        <dbReference type="SAM" id="SignalP"/>
    </source>
</evidence>
<organism evidence="3 4">
    <name type="scientific">Ancylobacter oerskovii</name>
    <dbReference type="NCBI Taxonomy" id="459519"/>
    <lineage>
        <taxon>Bacteria</taxon>
        <taxon>Pseudomonadati</taxon>
        <taxon>Pseudomonadota</taxon>
        <taxon>Alphaproteobacteria</taxon>
        <taxon>Hyphomicrobiales</taxon>
        <taxon>Xanthobacteraceae</taxon>
        <taxon>Ancylobacter</taxon>
    </lineage>
</organism>
<keyword evidence="2" id="KW-0732">Signal</keyword>
<dbReference type="RefSeq" id="WP_246548949.1">
    <property type="nucleotide sequence ID" value="NZ_JAHBGB010000033.1"/>
</dbReference>
<proteinExistence type="predicted"/>
<sequence length="232" mass="25023">MTTSPMTISTRAPRALNLALAAAFSSGLMALALVSAVPAAAQEDNFTEQMLTTLGLVPPPGPDIDYRERAPLVVPPSGDTLPPPRDSAAITQNPAWPKDYDAERKKKEEAAAKKTKVFVNDNAQTRALGPAEMASTRTGVASDHQAQGRNASAREDWLKPKGYGLFSFGPKQEEKPTVFAGEPERQSLTEPPPGFQTPAPGAAYGVVADRPEDKAWNPLSWFDQTQRNKDRN</sequence>
<feature type="signal peptide" evidence="2">
    <location>
        <begin position="1"/>
        <end position="41"/>
    </location>
</feature>
<feature type="compositionally biased region" description="Basic and acidic residues" evidence="1">
    <location>
        <begin position="171"/>
        <end position="187"/>
    </location>
</feature>
<dbReference type="Proteomes" id="UP001597299">
    <property type="component" value="Unassembled WGS sequence"/>
</dbReference>